<comment type="similarity">
    <text evidence="2 3">Belongs to the small heat shock protein (HSP20) family.</text>
</comment>
<dbReference type="PROSITE" id="PS01031">
    <property type="entry name" value="SHSP"/>
    <property type="match status" value="1"/>
</dbReference>
<dbReference type="RefSeq" id="XP_021727631.1">
    <property type="nucleotide sequence ID" value="XM_021871939.1"/>
</dbReference>
<dbReference type="Proteomes" id="UP000596660">
    <property type="component" value="Unplaced"/>
</dbReference>
<evidence type="ECO:0000256" key="1">
    <source>
        <dbReference type="ARBA" id="ARBA00023016"/>
    </source>
</evidence>
<evidence type="ECO:0000259" key="4">
    <source>
        <dbReference type="PROSITE" id="PS01031"/>
    </source>
</evidence>
<dbReference type="Gramene" id="AUR62029442-RA">
    <property type="protein sequence ID" value="AUR62029442-RA:cds"/>
    <property type="gene ID" value="AUR62029442"/>
</dbReference>
<evidence type="ECO:0000313" key="5">
    <source>
        <dbReference type="EnsemblPlants" id="AUR62029442-RA:cds"/>
    </source>
</evidence>
<dbReference type="InterPro" id="IPR008978">
    <property type="entry name" value="HSP20-like_chaperone"/>
</dbReference>
<dbReference type="InterPro" id="IPR031107">
    <property type="entry name" value="Small_HSP"/>
</dbReference>
<evidence type="ECO:0000313" key="6">
    <source>
        <dbReference type="Proteomes" id="UP000596660"/>
    </source>
</evidence>
<organism evidence="5 6">
    <name type="scientific">Chenopodium quinoa</name>
    <name type="common">Quinoa</name>
    <dbReference type="NCBI Taxonomy" id="63459"/>
    <lineage>
        <taxon>Eukaryota</taxon>
        <taxon>Viridiplantae</taxon>
        <taxon>Streptophyta</taxon>
        <taxon>Embryophyta</taxon>
        <taxon>Tracheophyta</taxon>
        <taxon>Spermatophyta</taxon>
        <taxon>Magnoliopsida</taxon>
        <taxon>eudicotyledons</taxon>
        <taxon>Gunneridae</taxon>
        <taxon>Pentapetalae</taxon>
        <taxon>Caryophyllales</taxon>
        <taxon>Chenopodiaceae</taxon>
        <taxon>Chenopodioideae</taxon>
        <taxon>Atripliceae</taxon>
        <taxon>Chenopodium</taxon>
    </lineage>
</organism>
<dbReference type="PANTHER" id="PTHR11527">
    <property type="entry name" value="HEAT-SHOCK PROTEIN 20 FAMILY MEMBER"/>
    <property type="match status" value="1"/>
</dbReference>
<dbReference type="OrthoDB" id="1245404at2759"/>
<name>A0A803MHJ0_CHEQI</name>
<sequence length="163" mass="19126">MQSMMPYQRGFFGRPLEVFDPFSLYFWDDFPFDFPAFRAPPLMPPPRPLLPEMRGMVPRTKIEYKETPEAHHFKAELPGVRKEDVKVKLEEGGRMIHVSAKSKRENEEKKDNYHHVERGYGEFMSKFTLPPNAKPEHMRSSVDNNGVLTITIPKEKIQQSNYQ</sequence>
<dbReference type="KEGG" id="cqi:110694768"/>
<dbReference type="GeneID" id="110694768"/>
<dbReference type="InterPro" id="IPR002068">
    <property type="entry name" value="A-crystallin/Hsp20_dom"/>
</dbReference>
<keyword evidence="6" id="KW-1185">Reference proteome</keyword>
<keyword evidence="1" id="KW-0346">Stress response</keyword>
<accession>A0A803MHJ0</accession>
<dbReference type="AlphaFoldDB" id="A0A803MHJ0"/>
<dbReference type="Pfam" id="PF00011">
    <property type="entry name" value="HSP20"/>
    <property type="match status" value="1"/>
</dbReference>
<protein>
    <recommendedName>
        <fullName evidence="4">SHSP domain-containing protein</fullName>
    </recommendedName>
</protein>
<dbReference type="EnsemblPlants" id="AUR62029442-RA">
    <property type="protein sequence ID" value="AUR62029442-RA:cds"/>
    <property type="gene ID" value="AUR62029442"/>
</dbReference>
<proteinExistence type="inferred from homology"/>
<feature type="domain" description="SHSP" evidence="4">
    <location>
        <begin position="53"/>
        <end position="163"/>
    </location>
</feature>
<dbReference type="Gene3D" id="2.60.40.790">
    <property type="match status" value="1"/>
</dbReference>
<dbReference type="SMR" id="A0A803MHJ0"/>
<dbReference type="SUPFAM" id="SSF49764">
    <property type="entry name" value="HSP20-like chaperones"/>
    <property type="match status" value="1"/>
</dbReference>
<evidence type="ECO:0000256" key="2">
    <source>
        <dbReference type="PROSITE-ProRule" id="PRU00285"/>
    </source>
</evidence>
<evidence type="ECO:0000256" key="3">
    <source>
        <dbReference type="RuleBase" id="RU003616"/>
    </source>
</evidence>
<gene>
    <name evidence="5" type="primary">LOC110694768</name>
</gene>
<reference evidence="5" key="1">
    <citation type="journal article" date="2017" name="Nature">
        <title>The genome of Chenopodium quinoa.</title>
        <authorList>
            <person name="Jarvis D.E."/>
            <person name="Ho Y.S."/>
            <person name="Lightfoot D.J."/>
            <person name="Schmoeckel S.M."/>
            <person name="Li B."/>
            <person name="Borm T.J.A."/>
            <person name="Ohyanagi H."/>
            <person name="Mineta K."/>
            <person name="Michell C.T."/>
            <person name="Saber N."/>
            <person name="Kharbatia N.M."/>
            <person name="Rupper R.R."/>
            <person name="Sharp A.R."/>
            <person name="Dally N."/>
            <person name="Boughton B.A."/>
            <person name="Woo Y.H."/>
            <person name="Gao G."/>
            <person name="Schijlen E.G.W.M."/>
            <person name="Guo X."/>
            <person name="Momin A.A."/>
            <person name="Negrao S."/>
            <person name="Al-Babili S."/>
            <person name="Gehring C."/>
            <person name="Roessner U."/>
            <person name="Jung C."/>
            <person name="Murphy K."/>
            <person name="Arold S.T."/>
            <person name="Gojobori T."/>
            <person name="van der Linden C.G."/>
            <person name="van Loo E.N."/>
            <person name="Jellen E.N."/>
            <person name="Maughan P.J."/>
            <person name="Tester M."/>
        </authorList>
    </citation>
    <scope>NUCLEOTIDE SEQUENCE [LARGE SCALE GENOMIC DNA]</scope>
    <source>
        <strain evidence="5">cv. PI 614886</strain>
    </source>
</reference>
<reference evidence="5" key="2">
    <citation type="submission" date="2021-03" db="UniProtKB">
        <authorList>
            <consortium name="EnsemblPlants"/>
        </authorList>
    </citation>
    <scope>IDENTIFICATION</scope>
</reference>
<dbReference type="OMA" id="YHHVERG"/>